<evidence type="ECO:0000313" key="2">
    <source>
        <dbReference type="Proteomes" id="UP000001075"/>
    </source>
</evidence>
<dbReference type="InParanoid" id="G3I9U7"/>
<dbReference type="AlphaFoldDB" id="G3I9U7"/>
<proteinExistence type="predicted"/>
<sequence length="85" mass="9228">MFSLRLPVGHRPFLERAPPAARSEPGPPVAAALITRALPGTCRDWIAEVTALPRIEPPGTFVPVDTSLSFSGIRWDPGPGRLRFL</sequence>
<dbReference type="Proteomes" id="UP000001075">
    <property type="component" value="Unassembled WGS sequence"/>
</dbReference>
<reference evidence="2" key="1">
    <citation type="journal article" date="2011" name="Nat. Biotechnol.">
        <title>The genomic sequence of the Chinese hamster ovary (CHO)-K1 cell line.</title>
        <authorList>
            <person name="Xu X."/>
            <person name="Nagarajan H."/>
            <person name="Lewis N.E."/>
            <person name="Pan S."/>
            <person name="Cai Z."/>
            <person name="Liu X."/>
            <person name="Chen W."/>
            <person name="Xie M."/>
            <person name="Wang W."/>
            <person name="Hammond S."/>
            <person name="Andersen M.R."/>
            <person name="Neff N."/>
            <person name="Passarelli B."/>
            <person name="Koh W."/>
            <person name="Fan H.C."/>
            <person name="Wang J."/>
            <person name="Gui Y."/>
            <person name="Lee K.H."/>
            <person name="Betenbaugh M.J."/>
            <person name="Quake S.R."/>
            <person name="Famili I."/>
            <person name="Palsson B.O."/>
            <person name="Wang J."/>
        </authorList>
    </citation>
    <scope>NUCLEOTIDE SEQUENCE [LARGE SCALE GENOMIC DNA]</scope>
    <source>
        <strain evidence="2">CHO K1 cell line</strain>
    </source>
</reference>
<organism evidence="1 2">
    <name type="scientific">Cricetulus griseus</name>
    <name type="common">Chinese hamster</name>
    <name type="synonym">Cricetulus barabensis griseus</name>
    <dbReference type="NCBI Taxonomy" id="10029"/>
    <lineage>
        <taxon>Eukaryota</taxon>
        <taxon>Metazoa</taxon>
        <taxon>Chordata</taxon>
        <taxon>Craniata</taxon>
        <taxon>Vertebrata</taxon>
        <taxon>Euteleostomi</taxon>
        <taxon>Mammalia</taxon>
        <taxon>Eutheria</taxon>
        <taxon>Euarchontoglires</taxon>
        <taxon>Glires</taxon>
        <taxon>Rodentia</taxon>
        <taxon>Myomorpha</taxon>
        <taxon>Muroidea</taxon>
        <taxon>Cricetidae</taxon>
        <taxon>Cricetinae</taxon>
        <taxon>Cricetulus</taxon>
    </lineage>
</organism>
<dbReference type="EMBL" id="JH001646">
    <property type="protein sequence ID" value="EGW03644.1"/>
    <property type="molecule type" value="Genomic_DNA"/>
</dbReference>
<evidence type="ECO:0000313" key="1">
    <source>
        <dbReference type="EMBL" id="EGW03644.1"/>
    </source>
</evidence>
<accession>G3I9U7</accession>
<gene>
    <name evidence="1" type="ORF">I79_020357</name>
</gene>
<protein>
    <submittedName>
        <fullName evidence="1">Uncharacterized protein</fullName>
    </submittedName>
</protein>
<name>G3I9U7_CRIGR</name>